<dbReference type="InterPro" id="IPR023393">
    <property type="entry name" value="START-like_dom_sf"/>
</dbReference>
<dbReference type="AlphaFoldDB" id="A0A317YFS9"/>
<evidence type="ECO:0000313" key="2">
    <source>
        <dbReference type="EMBL" id="PWZ57505.1"/>
    </source>
</evidence>
<comment type="subcellular location">
    <subcellularLocation>
        <location evidence="1">Nucleus</location>
    </subcellularLocation>
</comment>
<dbReference type="EMBL" id="NCVQ01000001">
    <property type="protein sequence ID" value="PWZ57505.1"/>
    <property type="molecule type" value="Genomic_DNA"/>
</dbReference>
<accession>A0A317YFS9</accession>
<organism evidence="2">
    <name type="scientific">Zea mays</name>
    <name type="common">Maize</name>
    <dbReference type="NCBI Taxonomy" id="4577"/>
    <lineage>
        <taxon>Eukaryota</taxon>
        <taxon>Viridiplantae</taxon>
        <taxon>Streptophyta</taxon>
        <taxon>Embryophyta</taxon>
        <taxon>Tracheophyta</taxon>
        <taxon>Spermatophyta</taxon>
        <taxon>Magnoliopsida</taxon>
        <taxon>Liliopsida</taxon>
        <taxon>Poales</taxon>
        <taxon>Poaceae</taxon>
        <taxon>PACMAD clade</taxon>
        <taxon>Panicoideae</taxon>
        <taxon>Andropogonodae</taxon>
        <taxon>Andropogoneae</taxon>
        <taxon>Tripsacinae</taxon>
        <taxon>Zea</taxon>
    </lineage>
</organism>
<proteinExistence type="predicted"/>
<name>A0A317YFS9_MAIZE</name>
<comment type="caution">
    <text evidence="2">The sequence shown here is derived from an EMBL/GenBank/DDBJ whole genome shotgun (WGS) entry which is preliminary data.</text>
</comment>
<protein>
    <submittedName>
        <fullName evidence="2">Uncharacterized protein</fullName>
    </submittedName>
</protein>
<dbReference type="SUPFAM" id="SSF55961">
    <property type="entry name" value="Bet v1-like"/>
    <property type="match status" value="1"/>
</dbReference>
<dbReference type="Proteomes" id="UP000251960">
    <property type="component" value="Chromosome 1"/>
</dbReference>
<sequence>MGPEMLLRQSSDLQGQEIVNTNFGGDTGDAFEAHEWRYVRTFNGIRIFEDISITNPKVGKVILLKSVGVVSANPDTVFEVVLDLDKHKRYE</sequence>
<evidence type="ECO:0000256" key="1">
    <source>
        <dbReference type="ARBA" id="ARBA00004123"/>
    </source>
</evidence>
<dbReference type="Gene3D" id="3.30.530.20">
    <property type="match status" value="1"/>
</dbReference>
<reference evidence="2" key="1">
    <citation type="journal article" date="2018" name="Nat. Genet.">
        <title>Extensive intraspecific gene order and gene structural variations between Mo17 and other maize genomes.</title>
        <authorList>
            <person name="Sun S."/>
            <person name="Zhou Y."/>
            <person name="Chen J."/>
            <person name="Shi J."/>
            <person name="Zhao H."/>
            <person name="Zhao H."/>
            <person name="Song W."/>
            <person name="Zhang M."/>
            <person name="Cui Y."/>
            <person name="Dong X."/>
            <person name="Liu H."/>
            <person name="Ma X."/>
            <person name="Jiao Y."/>
            <person name="Wang B."/>
            <person name="Wei X."/>
            <person name="Stein J.C."/>
            <person name="Glaubitz J.C."/>
            <person name="Lu F."/>
            <person name="Yu G."/>
            <person name="Liang C."/>
            <person name="Fengler K."/>
            <person name="Li B."/>
            <person name="Rafalski A."/>
            <person name="Schnable P.S."/>
            <person name="Ware D.H."/>
            <person name="Buckler E.S."/>
            <person name="Lai J."/>
        </authorList>
    </citation>
    <scope>NUCLEOTIDE SEQUENCE [LARGE SCALE GENOMIC DNA]</scope>
    <source>
        <tissue evidence="2">Seedling</tissue>
    </source>
</reference>
<dbReference type="GO" id="GO:0005634">
    <property type="term" value="C:nucleus"/>
    <property type="evidence" value="ECO:0007669"/>
    <property type="project" value="UniProtKB-SubCell"/>
</dbReference>
<dbReference type="ExpressionAtlas" id="A0A317YFS9">
    <property type="expression patterns" value="baseline and differential"/>
</dbReference>
<gene>
    <name evidence="2" type="ORF">Zm00014a_039464</name>
</gene>